<reference evidence="1" key="2">
    <citation type="submission" date="2023-01" db="EMBL/GenBank/DDBJ databases">
        <authorList>
            <person name="Sun Q."/>
            <person name="Evtushenko L."/>
        </authorList>
    </citation>
    <scope>NUCLEOTIDE SEQUENCE</scope>
    <source>
        <strain evidence="1">VKM Ac-1020</strain>
    </source>
</reference>
<dbReference type="InterPro" id="IPR051490">
    <property type="entry name" value="THEM6_lcsJ_thioesterase"/>
</dbReference>
<name>A0A9W6H4X5_9MICO</name>
<accession>A0A9W6H4X5</accession>
<proteinExistence type="predicted"/>
<protein>
    <submittedName>
        <fullName evidence="1">Thioesterase</fullName>
    </submittedName>
</protein>
<keyword evidence="2" id="KW-1185">Reference proteome</keyword>
<sequence>MNVLWRTLFVMLRAKARRRRRGTRPLTDVYRIRLRVLPTDIDLLRHLNNGRYLSLFDLGRWDMLEQAGLTDVFRARGWYPVVSSETITFRRSLDLWQRFDLETRWIGRDDRALYMEHRAVVDGEVFARAIVRARLLGPGGPVPHDDLFAAVHVPEGLPEVDEWIHTWADAAALPSTRRPAPSIWD</sequence>
<dbReference type="Gene3D" id="3.10.129.10">
    <property type="entry name" value="Hotdog Thioesterase"/>
    <property type="match status" value="1"/>
</dbReference>
<dbReference type="Proteomes" id="UP001142462">
    <property type="component" value="Unassembled WGS sequence"/>
</dbReference>
<organism evidence="1 2">
    <name type="scientific">Microbacterium barkeri</name>
    <dbReference type="NCBI Taxonomy" id="33917"/>
    <lineage>
        <taxon>Bacteria</taxon>
        <taxon>Bacillati</taxon>
        <taxon>Actinomycetota</taxon>
        <taxon>Actinomycetes</taxon>
        <taxon>Micrococcales</taxon>
        <taxon>Microbacteriaceae</taxon>
        <taxon>Microbacterium</taxon>
    </lineage>
</organism>
<reference evidence="1" key="1">
    <citation type="journal article" date="2014" name="Int. J. Syst. Evol. Microbiol.">
        <title>Complete genome sequence of Corynebacterium casei LMG S-19264T (=DSM 44701T), isolated from a smear-ripened cheese.</title>
        <authorList>
            <consortium name="US DOE Joint Genome Institute (JGI-PGF)"/>
            <person name="Walter F."/>
            <person name="Albersmeier A."/>
            <person name="Kalinowski J."/>
            <person name="Ruckert C."/>
        </authorList>
    </citation>
    <scope>NUCLEOTIDE SEQUENCE</scope>
    <source>
        <strain evidence="1">VKM Ac-1020</strain>
    </source>
</reference>
<dbReference type="PANTHER" id="PTHR12475">
    <property type="match status" value="1"/>
</dbReference>
<evidence type="ECO:0000313" key="2">
    <source>
        <dbReference type="Proteomes" id="UP001142462"/>
    </source>
</evidence>
<dbReference type="SUPFAM" id="SSF54637">
    <property type="entry name" value="Thioesterase/thiol ester dehydrase-isomerase"/>
    <property type="match status" value="1"/>
</dbReference>
<gene>
    <name evidence="1" type="ORF">GCM10017576_27710</name>
</gene>
<dbReference type="RefSeq" id="WP_271174329.1">
    <property type="nucleotide sequence ID" value="NZ_BSEJ01000015.1"/>
</dbReference>
<dbReference type="AlphaFoldDB" id="A0A9W6H4X5"/>
<dbReference type="CDD" id="cd00586">
    <property type="entry name" value="4HBT"/>
    <property type="match status" value="1"/>
</dbReference>
<dbReference type="EMBL" id="BSEJ01000015">
    <property type="protein sequence ID" value="GLJ62640.1"/>
    <property type="molecule type" value="Genomic_DNA"/>
</dbReference>
<dbReference type="Pfam" id="PF13279">
    <property type="entry name" value="4HBT_2"/>
    <property type="match status" value="1"/>
</dbReference>
<evidence type="ECO:0000313" key="1">
    <source>
        <dbReference type="EMBL" id="GLJ62640.1"/>
    </source>
</evidence>
<comment type="caution">
    <text evidence="1">The sequence shown here is derived from an EMBL/GenBank/DDBJ whole genome shotgun (WGS) entry which is preliminary data.</text>
</comment>
<dbReference type="PANTHER" id="PTHR12475:SF4">
    <property type="entry name" value="PROTEIN THEM6"/>
    <property type="match status" value="1"/>
</dbReference>
<dbReference type="InterPro" id="IPR029069">
    <property type="entry name" value="HotDog_dom_sf"/>
</dbReference>